<feature type="non-terminal residue" evidence="9">
    <location>
        <position position="627"/>
    </location>
</feature>
<dbReference type="SUPFAM" id="SSF52540">
    <property type="entry name" value="P-loop containing nucleoside triphosphate hydrolases"/>
    <property type="match status" value="2"/>
</dbReference>
<keyword evidence="3 6" id="KW-0812">Transmembrane</keyword>
<comment type="caution">
    <text evidence="9">The sequence shown here is derived from an EMBL/GenBank/DDBJ whole genome shotgun (WGS) entry which is preliminary data.</text>
</comment>
<dbReference type="Pfam" id="PF00005">
    <property type="entry name" value="ABC_tran"/>
    <property type="match status" value="1"/>
</dbReference>
<dbReference type="EMBL" id="BEYU01000399">
    <property type="protein sequence ID" value="GBG35186.1"/>
    <property type="molecule type" value="Genomic_DNA"/>
</dbReference>
<feature type="transmembrane region" description="Helical" evidence="6">
    <location>
        <begin position="320"/>
        <end position="341"/>
    </location>
</feature>
<dbReference type="InParanoid" id="A0A2R5GWG9"/>
<keyword evidence="4 6" id="KW-1133">Transmembrane helix</keyword>
<dbReference type="GO" id="GO:0016887">
    <property type="term" value="F:ATP hydrolysis activity"/>
    <property type="evidence" value="ECO:0007669"/>
    <property type="project" value="InterPro"/>
</dbReference>
<evidence type="ECO:0000259" key="8">
    <source>
        <dbReference type="Pfam" id="PF01061"/>
    </source>
</evidence>
<evidence type="ECO:0000256" key="4">
    <source>
        <dbReference type="ARBA" id="ARBA00022989"/>
    </source>
</evidence>
<dbReference type="Gene3D" id="3.40.50.300">
    <property type="entry name" value="P-loop containing nucleotide triphosphate hydrolases"/>
    <property type="match status" value="2"/>
</dbReference>
<dbReference type="Pfam" id="PF01061">
    <property type="entry name" value="ABC2_membrane"/>
    <property type="match status" value="1"/>
</dbReference>
<feature type="transmembrane region" description="Helical" evidence="6">
    <location>
        <begin position="274"/>
        <end position="300"/>
    </location>
</feature>
<evidence type="ECO:0000313" key="9">
    <source>
        <dbReference type="EMBL" id="GBG35186.1"/>
    </source>
</evidence>
<evidence type="ECO:0000256" key="5">
    <source>
        <dbReference type="ARBA" id="ARBA00023136"/>
    </source>
</evidence>
<protein>
    <submittedName>
        <fullName evidence="9">ABC transporter G family member 31</fullName>
    </submittedName>
</protein>
<evidence type="ECO:0000256" key="6">
    <source>
        <dbReference type="SAM" id="Phobius"/>
    </source>
</evidence>
<gene>
    <name evidence="9" type="ORF">FCC1311_114092</name>
</gene>
<keyword evidence="10" id="KW-1185">Reference proteome</keyword>
<sequence length="627" mass="69156">MLMGRRPLTFYDQISTGLDSAATFDICRRITGVAKNLHTTPIVALLQPPPETYNLFDEILILALGYIVYHGPREEVLPYFSSIGFDCPYDRDIADFIQEVTTPARKKYQTRADAPQDEEAMAKAWEASPYSQAKRDAVAVRCNTDNKVDGLTRRELFAKDKPKYANSLFTELKLVLKRQNQLVYRDPAFVRARIMQSVIMGVVIGTIFLRIDPNLPDSNAAGDFTPITQRYGVTFATLMQCALAGMAQVPVVLGQRPVYYKQTNSYFFRTVSYVFAEFVTVIPVAVVESVILGALVFWITAIVPWGEDSQTGESDVGSRFMIFLCIMIAINVSFAAYLRAVTTMVPSASIGQVVAGISISASVVYSGFIIVQSAMPPWFIWIYWLSPIAWAYRSAVLTIFTSSAFTDEQSAFALDLFGFPSNKQYIWAGILMLIAYVIVDVGLSMFGYTHVRYESGGGRQTKSNPDAEPNDNPDVVEVERVMQERSSEMRSASELAAARASTAPGQSALRMQTSLQNENFTPVDLVFRDLWYSVQAPGDKSGYNLDLLKGISGYAEAGTLTALMGSSGAGKTTLMDVLALRKTAGKTKGEVLVNGRPQEKTTFSRIIGYVEQNDIHSPSATVVEALT</sequence>
<evidence type="ECO:0000313" key="10">
    <source>
        <dbReference type="Proteomes" id="UP000241890"/>
    </source>
</evidence>
<accession>A0A2R5GWG9</accession>
<feature type="transmembrane region" description="Helical" evidence="6">
    <location>
        <begin position="425"/>
        <end position="448"/>
    </location>
</feature>
<proteinExistence type="predicted"/>
<evidence type="ECO:0000256" key="3">
    <source>
        <dbReference type="ARBA" id="ARBA00022692"/>
    </source>
</evidence>
<feature type="transmembrane region" description="Helical" evidence="6">
    <location>
        <begin position="194"/>
        <end position="211"/>
    </location>
</feature>
<dbReference type="InterPro" id="IPR003439">
    <property type="entry name" value="ABC_transporter-like_ATP-bd"/>
</dbReference>
<dbReference type="AlphaFoldDB" id="A0A2R5GWG9"/>
<dbReference type="Proteomes" id="UP000241890">
    <property type="component" value="Unassembled WGS sequence"/>
</dbReference>
<dbReference type="GO" id="GO:0140359">
    <property type="term" value="F:ABC-type transporter activity"/>
    <property type="evidence" value="ECO:0007669"/>
    <property type="project" value="InterPro"/>
</dbReference>
<dbReference type="OrthoDB" id="66620at2759"/>
<evidence type="ECO:0000259" key="7">
    <source>
        <dbReference type="Pfam" id="PF00005"/>
    </source>
</evidence>
<feature type="domain" description="ABC-2 type transporter transmembrane" evidence="8">
    <location>
        <begin position="171"/>
        <end position="398"/>
    </location>
</feature>
<dbReference type="InterPro" id="IPR013525">
    <property type="entry name" value="ABC2_TM"/>
</dbReference>
<dbReference type="PANTHER" id="PTHR19241">
    <property type="entry name" value="ATP-BINDING CASSETTE TRANSPORTER"/>
    <property type="match status" value="1"/>
</dbReference>
<dbReference type="GO" id="GO:0005524">
    <property type="term" value="F:ATP binding"/>
    <property type="evidence" value="ECO:0007669"/>
    <property type="project" value="InterPro"/>
</dbReference>
<dbReference type="InterPro" id="IPR027417">
    <property type="entry name" value="P-loop_NTPase"/>
</dbReference>
<name>A0A2R5GWG9_9STRA</name>
<feature type="transmembrane region" description="Helical" evidence="6">
    <location>
        <begin position="231"/>
        <end position="253"/>
    </location>
</feature>
<evidence type="ECO:0000256" key="1">
    <source>
        <dbReference type="ARBA" id="ARBA00004141"/>
    </source>
</evidence>
<keyword evidence="2" id="KW-0813">Transport</keyword>
<feature type="domain" description="ABC transporter" evidence="7">
    <location>
        <begin position="548"/>
        <end position="624"/>
    </location>
</feature>
<dbReference type="GO" id="GO:0016020">
    <property type="term" value="C:membrane"/>
    <property type="evidence" value="ECO:0007669"/>
    <property type="project" value="UniProtKB-SubCell"/>
</dbReference>
<keyword evidence="5 6" id="KW-0472">Membrane</keyword>
<organism evidence="9 10">
    <name type="scientific">Hondaea fermentalgiana</name>
    <dbReference type="NCBI Taxonomy" id="2315210"/>
    <lineage>
        <taxon>Eukaryota</taxon>
        <taxon>Sar</taxon>
        <taxon>Stramenopiles</taxon>
        <taxon>Bigyra</taxon>
        <taxon>Labyrinthulomycetes</taxon>
        <taxon>Thraustochytrida</taxon>
        <taxon>Thraustochytriidae</taxon>
        <taxon>Hondaea</taxon>
    </lineage>
</organism>
<comment type="subcellular location">
    <subcellularLocation>
        <location evidence="1">Membrane</location>
        <topology evidence="1">Multi-pass membrane protein</topology>
    </subcellularLocation>
</comment>
<reference evidence="9 10" key="1">
    <citation type="submission" date="2017-12" db="EMBL/GenBank/DDBJ databases">
        <title>Sequencing, de novo assembly and annotation of complete genome of a new Thraustochytrid species, strain FCC1311.</title>
        <authorList>
            <person name="Sedici K."/>
            <person name="Godart F."/>
            <person name="Aiese Cigliano R."/>
            <person name="Sanseverino W."/>
            <person name="Barakat M."/>
            <person name="Ortet P."/>
            <person name="Marechal E."/>
            <person name="Cagnac O."/>
            <person name="Amato A."/>
        </authorList>
    </citation>
    <scope>NUCLEOTIDE SEQUENCE [LARGE SCALE GENOMIC DNA]</scope>
</reference>
<feature type="transmembrane region" description="Helical" evidence="6">
    <location>
        <begin position="353"/>
        <end position="375"/>
    </location>
</feature>
<evidence type="ECO:0000256" key="2">
    <source>
        <dbReference type="ARBA" id="ARBA00022448"/>
    </source>
</evidence>